<protein>
    <submittedName>
        <fullName evidence="1">Uncharacterized protein</fullName>
    </submittedName>
</protein>
<organism evidence="1 2">
    <name type="scientific">Ambrosia artemisiifolia</name>
    <name type="common">Common ragweed</name>
    <dbReference type="NCBI Taxonomy" id="4212"/>
    <lineage>
        <taxon>Eukaryota</taxon>
        <taxon>Viridiplantae</taxon>
        <taxon>Streptophyta</taxon>
        <taxon>Embryophyta</taxon>
        <taxon>Tracheophyta</taxon>
        <taxon>Spermatophyta</taxon>
        <taxon>Magnoliopsida</taxon>
        <taxon>eudicotyledons</taxon>
        <taxon>Gunneridae</taxon>
        <taxon>Pentapetalae</taxon>
        <taxon>asterids</taxon>
        <taxon>campanulids</taxon>
        <taxon>Asterales</taxon>
        <taxon>Asteraceae</taxon>
        <taxon>Asteroideae</taxon>
        <taxon>Heliantheae alliance</taxon>
        <taxon>Heliantheae</taxon>
        <taxon>Ambrosia</taxon>
    </lineage>
</organism>
<sequence length="114" mass="13282">MGHTSTASYYQNEMRLLFVIEMEKRARPCNKWIPTDVDSGCHSLRSFDSDLEEVTTFYVAFLSIHHVQMAIKNKSPYWRGRAATTIQVAWRYRRKRRNSAATSRCGSTYPSNKL</sequence>
<name>A0AAD5DA99_AMBAR</name>
<dbReference type="EMBL" id="JAMZMK010000605">
    <property type="protein sequence ID" value="KAI7756074.1"/>
    <property type="molecule type" value="Genomic_DNA"/>
</dbReference>
<accession>A0AAD5DA99</accession>
<dbReference type="AlphaFoldDB" id="A0AAD5DA99"/>
<feature type="non-terminal residue" evidence="1">
    <location>
        <position position="1"/>
    </location>
</feature>
<gene>
    <name evidence="1" type="ORF">M8C21_015513</name>
</gene>
<dbReference type="Proteomes" id="UP001206925">
    <property type="component" value="Unassembled WGS sequence"/>
</dbReference>
<evidence type="ECO:0000313" key="1">
    <source>
        <dbReference type="EMBL" id="KAI7756074.1"/>
    </source>
</evidence>
<reference evidence="1" key="1">
    <citation type="submission" date="2022-06" db="EMBL/GenBank/DDBJ databases">
        <title>Uncovering the hologenomic basis of an extraordinary plant invasion.</title>
        <authorList>
            <person name="Bieker V.C."/>
            <person name="Martin M.D."/>
            <person name="Gilbert T."/>
            <person name="Hodgins K."/>
            <person name="Battlay P."/>
            <person name="Petersen B."/>
            <person name="Wilson J."/>
        </authorList>
    </citation>
    <scope>NUCLEOTIDE SEQUENCE</scope>
    <source>
        <strain evidence="1">AA19_3_7</strain>
        <tissue evidence="1">Leaf</tissue>
    </source>
</reference>
<comment type="caution">
    <text evidence="1">The sequence shown here is derived from an EMBL/GenBank/DDBJ whole genome shotgun (WGS) entry which is preliminary data.</text>
</comment>
<keyword evidence="2" id="KW-1185">Reference proteome</keyword>
<proteinExistence type="predicted"/>
<evidence type="ECO:0000313" key="2">
    <source>
        <dbReference type="Proteomes" id="UP001206925"/>
    </source>
</evidence>